<dbReference type="Pfam" id="PF07726">
    <property type="entry name" value="AAA_3"/>
    <property type="match status" value="1"/>
</dbReference>
<dbReference type="Proteomes" id="UP001062901">
    <property type="component" value="Unassembled WGS sequence"/>
</dbReference>
<dbReference type="InterPro" id="IPR041628">
    <property type="entry name" value="ChlI/MoxR_AAA_lid"/>
</dbReference>
<dbReference type="InterPro" id="IPR050764">
    <property type="entry name" value="CbbQ/NirQ/NorQ/GpvN"/>
</dbReference>
<gene>
    <name evidence="3" type="ORF">AA15669_0558</name>
</gene>
<dbReference type="PIRSF" id="PIRSF002849">
    <property type="entry name" value="AAA_ATPase_chaperone_MoxR_prd"/>
    <property type="match status" value="1"/>
</dbReference>
<dbReference type="Pfam" id="PF17863">
    <property type="entry name" value="AAA_lid_2"/>
    <property type="match status" value="1"/>
</dbReference>
<feature type="domain" description="ATPase AAA-3" evidence="1">
    <location>
        <begin position="61"/>
        <end position="194"/>
    </location>
</feature>
<organism evidence="3 4">
    <name type="scientific">Saccharibacter floricola DSM 15669</name>
    <dbReference type="NCBI Taxonomy" id="1123227"/>
    <lineage>
        <taxon>Bacteria</taxon>
        <taxon>Pseudomonadati</taxon>
        <taxon>Pseudomonadota</taxon>
        <taxon>Alphaproteobacteria</taxon>
        <taxon>Acetobacterales</taxon>
        <taxon>Acetobacteraceae</taxon>
        <taxon>Saccharibacter</taxon>
    </lineage>
</organism>
<dbReference type="Gene3D" id="1.10.8.80">
    <property type="entry name" value="Magnesium chelatase subunit I, C-Terminal domain"/>
    <property type="match status" value="1"/>
</dbReference>
<evidence type="ECO:0000259" key="1">
    <source>
        <dbReference type="Pfam" id="PF07726"/>
    </source>
</evidence>
<evidence type="ECO:0000259" key="2">
    <source>
        <dbReference type="Pfam" id="PF17863"/>
    </source>
</evidence>
<dbReference type="EMBL" id="BAQD01000005">
    <property type="protein sequence ID" value="GBQ05636.1"/>
    <property type="molecule type" value="Genomic_DNA"/>
</dbReference>
<dbReference type="InterPro" id="IPR011703">
    <property type="entry name" value="ATPase_AAA-3"/>
</dbReference>
<dbReference type="CDD" id="cd00009">
    <property type="entry name" value="AAA"/>
    <property type="match status" value="1"/>
</dbReference>
<feature type="domain" description="ChlI/MoxR AAA lid" evidence="2">
    <location>
        <begin position="268"/>
        <end position="335"/>
    </location>
</feature>
<dbReference type="RefSeq" id="WP_018980221.1">
    <property type="nucleotide sequence ID" value="NZ_BAQD01000005.1"/>
</dbReference>
<comment type="caution">
    <text evidence="3">The sequence shown here is derived from an EMBL/GenBank/DDBJ whole genome shotgun (WGS) entry which is preliminary data.</text>
</comment>
<dbReference type="Gene3D" id="3.40.50.300">
    <property type="entry name" value="P-loop containing nucleotide triphosphate hydrolases"/>
    <property type="match status" value="1"/>
</dbReference>
<sequence length="342" mass="37434">MTEHHHFTDINRPLEQGEQDIAEADRLAPLLQKLVATIGQTVLGQQNVIEHVVTTILSGGHALLMGAPGLGKTLLVTSCAQIMGLKSSRIQFTPDLMPSDITGAEILEQDEHGKRHFRFLPGPIFGQLVLADEINRASPRTQSALLQAMAENHVTQGGKTWALPEPFHVLATQNPIEQEGTYPLPEAQLDRFMMQITLDFPARAAERDMLIQTTGERRAKPQRLLSHNDLLDAQDLVRRLPVGEKVLDAILDLVRGLRPNDESARDDVRKALDYGPGPRAAQTLMTATRARALLGGRLSPSVDDVRALAIPVLAHRLGVNYGAQAEGMTAERLIADQLSARS</sequence>
<proteinExistence type="predicted"/>
<evidence type="ECO:0000313" key="3">
    <source>
        <dbReference type="EMBL" id="GBQ05636.1"/>
    </source>
</evidence>
<protein>
    <submittedName>
        <fullName evidence="3">MoxR family transcriptional regulator</fullName>
    </submittedName>
</protein>
<evidence type="ECO:0000313" key="4">
    <source>
        <dbReference type="Proteomes" id="UP001062901"/>
    </source>
</evidence>
<keyword evidence="4" id="KW-1185">Reference proteome</keyword>
<dbReference type="InterPro" id="IPR027417">
    <property type="entry name" value="P-loop_NTPase"/>
</dbReference>
<accession>A0ABQ0NX78</accession>
<reference evidence="3" key="1">
    <citation type="submission" date="2013-04" db="EMBL/GenBank/DDBJ databases">
        <title>The genome sequencing project of 58 acetic acid bacteria.</title>
        <authorList>
            <person name="Okamoto-Kainuma A."/>
            <person name="Ishikawa M."/>
            <person name="Umino S."/>
            <person name="Koizumi Y."/>
            <person name="Shiwa Y."/>
            <person name="Yoshikawa H."/>
            <person name="Matsutani M."/>
            <person name="Matsushita K."/>
        </authorList>
    </citation>
    <scope>NUCLEOTIDE SEQUENCE</scope>
    <source>
        <strain evidence="3">DSM 15669</strain>
    </source>
</reference>
<dbReference type="PANTHER" id="PTHR42759:SF1">
    <property type="entry name" value="MAGNESIUM-CHELATASE SUBUNIT CHLD"/>
    <property type="match status" value="1"/>
</dbReference>
<name>A0ABQ0NX78_9PROT</name>
<dbReference type="SUPFAM" id="SSF52540">
    <property type="entry name" value="P-loop containing nucleoside triphosphate hydrolases"/>
    <property type="match status" value="1"/>
</dbReference>
<dbReference type="PANTHER" id="PTHR42759">
    <property type="entry name" value="MOXR FAMILY PROTEIN"/>
    <property type="match status" value="1"/>
</dbReference>